<keyword evidence="11" id="KW-1185">Reference proteome</keyword>
<dbReference type="GO" id="GO:0003677">
    <property type="term" value="F:DNA binding"/>
    <property type="evidence" value="ECO:0007669"/>
    <property type="project" value="InterPro"/>
</dbReference>
<evidence type="ECO:0000259" key="8">
    <source>
        <dbReference type="PROSITE" id="PS50076"/>
    </source>
</evidence>
<dbReference type="CDD" id="cd06257">
    <property type="entry name" value="DnaJ"/>
    <property type="match status" value="1"/>
</dbReference>
<keyword evidence="4" id="KW-0862">Zinc</keyword>
<dbReference type="InterPro" id="IPR036869">
    <property type="entry name" value="J_dom_sf"/>
</dbReference>
<comment type="subcellular location">
    <subcellularLocation>
        <location evidence="1">Nucleus</location>
    </subcellularLocation>
</comment>
<feature type="domain" description="J" evidence="8">
    <location>
        <begin position="37"/>
        <end position="110"/>
    </location>
</feature>
<dbReference type="InterPro" id="IPR001357">
    <property type="entry name" value="BRCT_dom"/>
</dbReference>
<feature type="compositionally biased region" description="Polar residues" evidence="6">
    <location>
        <begin position="316"/>
        <end position="331"/>
    </location>
</feature>
<name>A0AAD3D8L1_9STRA</name>
<reference evidence="10 11" key="1">
    <citation type="journal article" date="2021" name="Sci. Rep.">
        <title>The genome of the diatom Chaetoceros tenuissimus carries an ancient integrated fragment of an extant virus.</title>
        <authorList>
            <person name="Hongo Y."/>
            <person name="Kimura K."/>
            <person name="Takaki Y."/>
            <person name="Yoshida Y."/>
            <person name="Baba S."/>
            <person name="Kobayashi G."/>
            <person name="Nagasaki K."/>
            <person name="Hano T."/>
            <person name="Tomaru Y."/>
        </authorList>
    </citation>
    <scope>NUCLEOTIDE SEQUENCE [LARGE SCALE GENOMIC DNA]</scope>
    <source>
        <strain evidence="10 11">NIES-3715</strain>
    </source>
</reference>
<dbReference type="Gene3D" id="1.10.287.110">
    <property type="entry name" value="DnaJ domain"/>
    <property type="match status" value="1"/>
</dbReference>
<evidence type="ECO:0000313" key="10">
    <source>
        <dbReference type="EMBL" id="GFH58686.1"/>
    </source>
</evidence>
<dbReference type="InterPro" id="IPR036957">
    <property type="entry name" value="Znf_PARP_sf"/>
</dbReference>
<keyword evidence="3" id="KW-0863">Zinc-finger</keyword>
<feature type="domain" description="BRCT" evidence="9">
    <location>
        <begin position="510"/>
        <end position="579"/>
    </location>
</feature>
<dbReference type="Proteomes" id="UP001054902">
    <property type="component" value="Unassembled WGS sequence"/>
</dbReference>
<dbReference type="Pfam" id="PF00533">
    <property type="entry name" value="BRCT"/>
    <property type="match status" value="1"/>
</dbReference>
<feature type="compositionally biased region" description="Basic and acidic residues" evidence="6">
    <location>
        <begin position="288"/>
        <end position="298"/>
    </location>
</feature>
<evidence type="ECO:0000256" key="6">
    <source>
        <dbReference type="SAM" id="MobiDB-lite"/>
    </source>
</evidence>
<dbReference type="Gene3D" id="3.30.1740.10">
    <property type="entry name" value="Zinc finger, PARP-type"/>
    <property type="match status" value="1"/>
</dbReference>
<protein>
    <submittedName>
        <fullName evidence="10">Uncharacterized protein</fullName>
    </submittedName>
</protein>
<keyword evidence="5" id="KW-0539">Nucleus</keyword>
<dbReference type="Gene3D" id="3.40.50.10190">
    <property type="entry name" value="BRCT domain"/>
    <property type="match status" value="2"/>
</dbReference>
<dbReference type="EMBL" id="BLLK01000062">
    <property type="protein sequence ID" value="GFH58686.1"/>
    <property type="molecule type" value="Genomic_DNA"/>
</dbReference>
<feature type="domain" description="PARP-type" evidence="7">
    <location>
        <begin position="148"/>
        <end position="238"/>
    </location>
</feature>
<dbReference type="InterPro" id="IPR001510">
    <property type="entry name" value="Znf_PARP"/>
</dbReference>
<evidence type="ECO:0000256" key="5">
    <source>
        <dbReference type="ARBA" id="ARBA00023242"/>
    </source>
</evidence>
<evidence type="ECO:0000256" key="4">
    <source>
        <dbReference type="ARBA" id="ARBA00022833"/>
    </source>
</evidence>
<dbReference type="GO" id="GO:0008270">
    <property type="term" value="F:zinc ion binding"/>
    <property type="evidence" value="ECO:0007669"/>
    <property type="project" value="UniProtKB-KW"/>
</dbReference>
<organism evidence="10 11">
    <name type="scientific">Chaetoceros tenuissimus</name>
    <dbReference type="NCBI Taxonomy" id="426638"/>
    <lineage>
        <taxon>Eukaryota</taxon>
        <taxon>Sar</taxon>
        <taxon>Stramenopiles</taxon>
        <taxon>Ochrophyta</taxon>
        <taxon>Bacillariophyta</taxon>
        <taxon>Coscinodiscophyceae</taxon>
        <taxon>Chaetocerotophycidae</taxon>
        <taxon>Chaetocerotales</taxon>
        <taxon>Chaetocerotaceae</taxon>
        <taxon>Chaetoceros</taxon>
    </lineage>
</organism>
<sequence>MRLTTSRFYTTLDSLLETHYTKSFYLLEMENTKTLKECLTVLAISHEELENLSLQSQFSLIKENYHDLIRQTHPDKNPTLDGSRFREVRACFNVLKKKYSENKESQDFTFAIFFDNGALAEDFEGYLNGNIPSWDFYEAAEAVEMPRYCVEAAKSGRSKCKKCKENIEKGDIRIGGLMEEYGNYSRWNHLNCWKIPERIWSALSDENNADTVLSELLEMDELVLKGLNVLEHSDQVNIVACVKDSTKWASYSKKKQKDREARLNSQREAMEADDSKPAAVCEPDENEDDRKPAAKQDNETESTMNVDESAAKHSSTETNAVSSQDSTNNETHTFEIPIPGKNGCLVDKLKDKVFVISGSFGDLGNGKGRGTTKARAVVESFGGTVRKAISGNTDYLLLGSRANCKIVAKGKEMSNVTLISAISLQKLLLNKIDFESLSLEGITEYDRNEDEKENKRPAGDSDERAEKPAAKRQRTGALVEATSISTSASAIALPEKKQKFEIPVPGREGAVPDALNGKIFVITGVFPELGGGAGLTLGKNKCTTMIENFGGVVRSAISGKTNYLVVGKEPGPSKYNQAKTKGLPMLDLRELRRLMMGETTLEAIDENPPQLQIQKFCDIASRKRIGEW</sequence>
<evidence type="ECO:0000313" key="11">
    <source>
        <dbReference type="Proteomes" id="UP001054902"/>
    </source>
</evidence>
<dbReference type="SUPFAM" id="SSF52113">
    <property type="entry name" value="BRCT domain"/>
    <property type="match status" value="1"/>
</dbReference>
<gene>
    <name evidence="10" type="ORF">CTEN210_15162</name>
</gene>
<dbReference type="SMART" id="SM01336">
    <property type="entry name" value="zf-PARP"/>
    <property type="match status" value="1"/>
</dbReference>
<feature type="region of interest" description="Disordered" evidence="6">
    <location>
        <begin position="253"/>
        <end position="337"/>
    </location>
</feature>
<dbReference type="PROSITE" id="PS50172">
    <property type="entry name" value="BRCT"/>
    <property type="match status" value="1"/>
</dbReference>
<dbReference type="InterPro" id="IPR036420">
    <property type="entry name" value="BRCT_dom_sf"/>
</dbReference>
<dbReference type="SMART" id="SM00292">
    <property type="entry name" value="BRCT"/>
    <property type="match status" value="2"/>
</dbReference>
<accession>A0AAD3D8L1</accession>
<dbReference type="SUPFAM" id="SSF57716">
    <property type="entry name" value="Glucocorticoid receptor-like (DNA-binding domain)"/>
    <property type="match status" value="1"/>
</dbReference>
<dbReference type="InterPro" id="IPR001623">
    <property type="entry name" value="DnaJ_domain"/>
</dbReference>
<evidence type="ECO:0000259" key="7">
    <source>
        <dbReference type="PROSITE" id="PS50064"/>
    </source>
</evidence>
<dbReference type="PROSITE" id="PS50064">
    <property type="entry name" value="ZF_PARP_2"/>
    <property type="match status" value="1"/>
</dbReference>
<evidence type="ECO:0000256" key="3">
    <source>
        <dbReference type="ARBA" id="ARBA00022771"/>
    </source>
</evidence>
<keyword evidence="2" id="KW-0479">Metal-binding</keyword>
<proteinExistence type="predicted"/>
<dbReference type="AlphaFoldDB" id="A0AAD3D8L1"/>
<feature type="compositionally biased region" description="Basic and acidic residues" evidence="6">
    <location>
        <begin position="447"/>
        <end position="469"/>
    </location>
</feature>
<dbReference type="PROSITE" id="PS50076">
    <property type="entry name" value="DNAJ_2"/>
    <property type="match status" value="1"/>
</dbReference>
<evidence type="ECO:0000259" key="9">
    <source>
        <dbReference type="PROSITE" id="PS50172"/>
    </source>
</evidence>
<evidence type="ECO:0000256" key="2">
    <source>
        <dbReference type="ARBA" id="ARBA00022723"/>
    </source>
</evidence>
<feature type="region of interest" description="Disordered" evidence="6">
    <location>
        <begin position="447"/>
        <end position="478"/>
    </location>
</feature>
<evidence type="ECO:0000256" key="1">
    <source>
        <dbReference type="ARBA" id="ARBA00004123"/>
    </source>
</evidence>
<dbReference type="Pfam" id="PF00645">
    <property type="entry name" value="zf-PARP"/>
    <property type="match status" value="1"/>
</dbReference>
<dbReference type="GO" id="GO:0005634">
    <property type="term" value="C:nucleus"/>
    <property type="evidence" value="ECO:0007669"/>
    <property type="project" value="UniProtKB-SubCell"/>
</dbReference>
<dbReference type="SUPFAM" id="SSF46565">
    <property type="entry name" value="Chaperone J-domain"/>
    <property type="match status" value="1"/>
</dbReference>
<comment type="caution">
    <text evidence="10">The sequence shown here is derived from an EMBL/GenBank/DDBJ whole genome shotgun (WGS) entry which is preliminary data.</text>
</comment>